<proteinExistence type="predicted"/>
<accession>A0A0F9HXJ4</accession>
<comment type="caution">
    <text evidence="1">The sequence shown here is derived from an EMBL/GenBank/DDBJ whole genome shotgun (WGS) entry which is preliminary data.</text>
</comment>
<gene>
    <name evidence="1" type="ORF">LCGC14_2011350</name>
</gene>
<evidence type="ECO:0000313" key="1">
    <source>
        <dbReference type="EMBL" id="KKL79787.1"/>
    </source>
</evidence>
<sequence length="44" mass="5160">MKYSITYPGFLQTVTRVFDTHARAVQWLRQVGKAEHIRNIRTIG</sequence>
<protein>
    <submittedName>
        <fullName evidence="1">Uncharacterized protein</fullName>
    </submittedName>
</protein>
<name>A0A0F9HXJ4_9ZZZZ</name>
<dbReference type="AlphaFoldDB" id="A0A0F9HXJ4"/>
<dbReference type="EMBL" id="LAZR01023065">
    <property type="protein sequence ID" value="KKL79787.1"/>
    <property type="molecule type" value="Genomic_DNA"/>
</dbReference>
<organism evidence="1">
    <name type="scientific">marine sediment metagenome</name>
    <dbReference type="NCBI Taxonomy" id="412755"/>
    <lineage>
        <taxon>unclassified sequences</taxon>
        <taxon>metagenomes</taxon>
        <taxon>ecological metagenomes</taxon>
    </lineage>
</organism>
<reference evidence="1" key="1">
    <citation type="journal article" date="2015" name="Nature">
        <title>Complex archaea that bridge the gap between prokaryotes and eukaryotes.</title>
        <authorList>
            <person name="Spang A."/>
            <person name="Saw J.H."/>
            <person name="Jorgensen S.L."/>
            <person name="Zaremba-Niedzwiedzka K."/>
            <person name="Martijn J."/>
            <person name="Lind A.E."/>
            <person name="van Eijk R."/>
            <person name="Schleper C."/>
            <person name="Guy L."/>
            <person name="Ettema T.J."/>
        </authorList>
    </citation>
    <scope>NUCLEOTIDE SEQUENCE</scope>
</reference>